<gene>
    <name evidence="27" type="ORF">QYF61_002301</name>
</gene>
<dbReference type="InterPro" id="IPR003971">
    <property type="entry name" value="K_chnl_volt-dep_Kv5/Kv9"/>
</dbReference>
<dbReference type="InterPro" id="IPR000210">
    <property type="entry name" value="BTB/POZ_dom"/>
</dbReference>
<proteinExistence type="inferred from homology"/>
<evidence type="ECO:0000256" key="19">
    <source>
        <dbReference type="ARBA" id="ARBA00065612"/>
    </source>
</evidence>
<dbReference type="InterPro" id="IPR003968">
    <property type="entry name" value="K_chnl_volt-dep_Kv"/>
</dbReference>
<dbReference type="PRINTS" id="PR01491">
    <property type="entry name" value="KVCHANNEL"/>
</dbReference>
<dbReference type="AlphaFoldDB" id="A0AAN7RYY0"/>
<dbReference type="Gene3D" id="1.10.287.70">
    <property type="match status" value="1"/>
</dbReference>
<evidence type="ECO:0000256" key="16">
    <source>
        <dbReference type="ARBA" id="ARBA00049769"/>
    </source>
</evidence>
<keyword evidence="28" id="KW-1185">Reference proteome</keyword>
<evidence type="ECO:0000256" key="23">
    <source>
        <dbReference type="ARBA" id="ARBA00082876"/>
    </source>
</evidence>
<evidence type="ECO:0000256" key="20">
    <source>
        <dbReference type="ARBA" id="ARBA00070342"/>
    </source>
</evidence>
<evidence type="ECO:0000256" key="18">
    <source>
        <dbReference type="ARBA" id="ARBA00061446"/>
    </source>
</evidence>
<dbReference type="GO" id="GO:0051260">
    <property type="term" value="P:protein homooligomerization"/>
    <property type="evidence" value="ECO:0007669"/>
    <property type="project" value="InterPro"/>
</dbReference>
<keyword evidence="2" id="KW-0813">Transport</keyword>
<evidence type="ECO:0000256" key="25">
    <source>
        <dbReference type="SAM" id="Phobius"/>
    </source>
</evidence>
<dbReference type="FunFam" id="1.20.120.350:FF:000029">
    <property type="entry name" value="Potassium voltage-gated channel subfamily S member 2"/>
    <property type="match status" value="1"/>
</dbReference>
<dbReference type="FunFam" id="3.30.710.10:FF:000029">
    <property type="entry name" value="potassium voltage-gated channel subfamily S member 2"/>
    <property type="match status" value="1"/>
</dbReference>
<evidence type="ECO:0000256" key="24">
    <source>
        <dbReference type="SAM" id="MobiDB-lite"/>
    </source>
</evidence>
<evidence type="ECO:0000256" key="7">
    <source>
        <dbReference type="ARBA" id="ARBA00022882"/>
    </source>
</evidence>
<keyword evidence="3" id="KW-1003">Cell membrane</keyword>
<comment type="similarity">
    <text evidence="18">Belongs to the potassium channel family. S (TC 1.A.1.2) subfamily. Kv9.2/KCNS2 sub-subfamily.</text>
</comment>
<dbReference type="GO" id="GO:1901379">
    <property type="term" value="P:regulation of potassium ion transmembrane transport"/>
    <property type="evidence" value="ECO:0007669"/>
    <property type="project" value="UniProtKB-ARBA"/>
</dbReference>
<evidence type="ECO:0000256" key="5">
    <source>
        <dbReference type="ARBA" id="ARBA00022692"/>
    </source>
</evidence>
<dbReference type="GO" id="GO:0001508">
    <property type="term" value="P:action potential"/>
    <property type="evidence" value="ECO:0007669"/>
    <property type="project" value="TreeGrafter"/>
</dbReference>
<dbReference type="SUPFAM" id="SSF81324">
    <property type="entry name" value="Voltage-gated potassium channels"/>
    <property type="match status" value="1"/>
</dbReference>
<dbReference type="GO" id="GO:0008076">
    <property type="term" value="C:voltage-gated potassium channel complex"/>
    <property type="evidence" value="ECO:0007669"/>
    <property type="project" value="InterPro"/>
</dbReference>
<keyword evidence="8" id="KW-0630">Potassium</keyword>
<dbReference type="SMART" id="SM00225">
    <property type="entry name" value="BTB"/>
    <property type="match status" value="1"/>
</dbReference>
<evidence type="ECO:0000256" key="13">
    <source>
        <dbReference type="ARBA" id="ARBA00038289"/>
    </source>
</evidence>
<evidence type="ECO:0000256" key="3">
    <source>
        <dbReference type="ARBA" id="ARBA00022475"/>
    </source>
</evidence>
<feature type="transmembrane region" description="Helical" evidence="25">
    <location>
        <begin position="416"/>
        <end position="436"/>
    </location>
</feature>
<dbReference type="PRINTS" id="PR01494">
    <property type="entry name" value="KV9CHANNEL"/>
</dbReference>
<evidence type="ECO:0000256" key="17">
    <source>
        <dbReference type="ARBA" id="ARBA00049795"/>
    </source>
</evidence>
<keyword evidence="12" id="KW-0407">Ion channel</keyword>
<evidence type="ECO:0000259" key="26">
    <source>
        <dbReference type="SMART" id="SM00225"/>
    </source>
</evidence>
<keyword evidence="7" id="KW-0851">Voltage-gated channel</keyword>
<evidence type="ECO:0000256" key="10">
    <source>
        <dbReference type="ARBA" id="ARBA00023065"/>
    </source>
</evidence>
<evidence type="ECO:0000313" key="27">
    <source>
        <dbReference type="EMBL" id="KAK4812508.1"/>
    </source>
</evidence>
<evidence type="ECO:0000256" key="6">
    <source>
        <dbReference type="ARBA" id="ARBA00022826"/>
    </source>
</evidence>
<dbReference type="Pfam" id="PF00520">
    <property type="entry name" value="Ion_trans"/>
    <property type="match status" value="2"/>
</dbReference>
<dbReference type="PANTHER" id="PTHR11537">
    <property type="entry name" value="VOLTAGE-GATED POTASSIUM CHANNEL"/>
    <property type="match status" value="1"/>
</dbReference>
<comment type="subcellular location">
    <subcellularLocation>
        <location evidence="1">Cell membrane</location>
        <topology evidence="1">Multi-pass membrane protein</topology>
    </subcellularLocation>
</comment>
<evidence type="ECO:0000256" key="11">
    <source>
        <dbReference type="ARBA" id="ARBA00023136"/>
    </source>
</evidence>
<keyword evidence="10" id="KW-0406">Ion transport</keyword>
<evidence type="ECO:0000256" key="12">
    <source>
        <dbReference type="ARBA" id="ARBA00023303"/>
    </source>
</evidence>
<dbReference type="InterPro" id="IPR005821">
    <property type="entry name" value="Ion_trans_dom"/>
</dbReference>
<evidence type="ECO:0000256" key="2">
    <source>
        <dbReference type="ARBA" id="ARBA00022448"/>
    </source>
</evidence>
<dbReference type="FunFam" id="1.10.287.70:FF:000005">
    <property type="entry name" value="potassium voltage-gated channel subfamily G member 1"/>
    <property type="match status" value="1"/>
</dbReference>
<dbReference type="CDD" id="cd18426">
    <property type="entry name" value="BTB_POZ_KCNS1"/>
    <property type="match status" value="1"/>
</dbReference>
<feature type="region of interest" description="Disordered" evidence="24">
    <location>
        <begin position="515"/>
        <end position="561"/>
    </location>
</feature>
<dbReference type="PANTHER" id="PTHR11537:SF61">
    <property type="entry name" value="POTASSIUM VOLTAGE-GATED CHANNEL SUBFAMILY S MEMBER 1"/>
    <property type="match status" value="1"/>
</dbReference>
<dbReference type="GO" id="GO:0005251">
    <property type="term" value="F:delayed rectifier potassium channel activity"/>
    <property type="evidence" value="ECO:0007669"/>
    <property type="project" value="TreeGrafter"/>
</dbReference>
<dbReference type="Pfam" id="PF02214">
    <property type="entry name" value="BTB_2"/>
    <property type="match status" value="1"/>
</dbReference>
<dbReference type="InterPro" id="IPR028325">
    <property type="entry name" value="VG_K_chnl"/>
</dbReference>
<dbReference type="Gene3D" id="1.20.120.350">
    <property type="entry name" value="Voltage-gated potassium channels. Chain C"/>
    <property type="match status" value="1"/>
</dbReference>
<evidence type="ECO:0000256" key="8">
    <source>
        <dbReference type="ARBA" id="ARBA00022958"/>
    </source>
</evidence>
<organism evidence="27 28">
    <name type="scientific">Mycteria americana</name>
    <name type="common">Wood stork</name>
    <dbReference type="NCBI Taxonomy" id="33587"/>
    <lineage>
        <taxon>Eukaryota</taxon>
        <taxon>Metazoa</taxon>
        <taxon>Chordata</taxon>
        <taxon>Craniata</taxon>
        <taxon>Vertebrata</taxon>
        <taxon>Euteleostomi</taxon>
        <taxon>Archelosauria</taxon>
        <taxon>Archosauria</taxon>
        <taxon>Dinosauria</taxon>
        <taxon>Saurischia</taxon>
        <taxon>Theropoda</taxon>
        <taxon>Coelurosauria</taxon>
        <taxon>Aves</taxon>
        <taxon>Neognathae</taxon>
        <taxon>Neoaves</taxon>
        <taxon>Aequornithes</taxon>
        <taxon>Ciconiiformes</taxon>
        <taxon>Ciconiidae</taxon>
        <taxon>Mycteria</taxon>
    </lineage>
</organism>
<evidence type="ECO:0000256" key="15">
    <source>
        <dbReference type="ARBA" id="ARBA00049573"/>
    </source>
</evidence>
<keyword evidence="9 25" id="KW-1133">Transmembrane helix</keyword>
<dbReference type="GO" id="GO:0005737">
    <property type="term" value="C:cytoplasm"/>
    <property type="evidence" value="ECO:0007669"/>
    <property type="project" value="UniProtKB-ARBA"/>
</dbReference>
<keyword evidence="6" id="KW-0631">Potassium channel</keyword>
<dbReference type="EMBL" id="JAUNZN010000014">
    <property type="protein sequence ID" value="KAK4812508.1"/>
    <property type="molecule type" value="Genomic_DNA"/>
</dbReference>
<comment type="caution">
    <text evidence="27">The sequence shown here is derived from an EMBL/GenBank/DDBJ whole genome shotgun (WGS) entry which is preliminary data.</text>
</comment>
<name>A0AAN7RYY0_MYCAM</name>
<dbReference type="InterPro" id="IPR027359">
    <property type="entry name" value="Volt_channel_dom_sf"/>
</dbReference>
<dbReference type="SUPFAM" id="SSF54695">
    <property type="entry name" value="POZ domain"/>
    <property type="match status" value="1"/>
</dbReference>
<keyword evidence="5 25" id="KW-0812">Transmembrane</keyword>
<sequence length="561" mass="62497">MQPSLLTPQGASGPLPRGAPGAGEPCVPSSPAVSCPQVEPAPVLLIMVNKTLNYWGPGFEEDVININVGGLRRRLSSSALSKFPDTRLGRLLSCDSEESILQLCDDYDVSAREFYFDRNPGFFLYVLHFYQTGKLHVMEELCVFSFCQEIEYWGINEFFLDSCCSYRYHERKLESRHHNWDEESEVSSVDTSPDEISDINHDLLRYSTLRCGNVRKRLWLTMENPGYSIPSKLFSFVSISVVLVSIATMCIHSMPEYQEVDESGNVLDEPVLHKLEYFCISWFTFEVSSRLLLSPNPRKFFKHPLNLIDIVSVLPFYFTLLVDVTMGSDSELGNLGKVVQVFRLMRIFRVLKLARHSTGLRSLGATLKTPSAASPASFVRPRSAVTRVKARSYREILTSLALRPRPPLLQHSYREVGILLLYLAVGVSVFSGVAYTAEKEEDVGFDTIPACWWWGTVSMTTVGYGDVVPVTVAGKLAASGCILGGILVVALPITIIFNKFSHFYRKQKALEAAVRNSGKKDPEDVESTSSHDRDSEALSETSLGRGSPDRRGLTPGAHPAP</sequence>
<dbReference type="PRINTS" id="PR00169">
    <property type="entry name" value="KCHANNEL"/>
</dbReference>
<reference evidence="27 28" key="1">
    <citation type="journal article" date="2023" name="J. Hered.">
        <title>Chromosome-level genome of the wood stork (Mycteria americana) provides insight into avian chromosome evolution.</title>
        <authorList>
            <person name="Flamio R. Jr."/>
            <person name="Ramstad K.M."/>
        </authorList>
    </citation>
    <scope>NUCLEOTIDE SEQUENCE [LARGE SCALE GENOMIC DNA]</scope>
    <source>
        <strain evidence="27">JAX WOST 10</strain>
    </source>
</reference>
<feature type="transmembrane region" description="Helical" evidence="25">
    <location>
        <begin position="476"/>
        <end position="497"/>
    </location>
</feature>
<feature type="transmembrane region" description="Helical" evidence="25">
    <location>
        <begin position="443"/>
        <end position="464"/>
    </location>
</feature>
<evidence type="ECO:0000256" key="22">
    <source>
        <dbReference type="ARBA" id="ARBA00080555"/>
    </source>
</evidence>
<evidence type="ECO:0000256" key="4">
    <source>
        <dbReference type="ARBA" id="ARBA00022538"/>
    </source>
</evidence>
<protein>
    <recommendedName>
        <fullName evidence="16">Delayed-rectifier potassium channel regulatory subunit KCNS1</fullName>
    </recommendedName>
    <alternativeName>
        <fullName evidence="14">Delayed-rectifier K(+) channel alpha subunit 1</fullName>
    </alternativeName>
    <alternativeName>
        <fullName evidence="21">Delayed-rectifier K(+) channel alpha subunit 2</fullName>
    </alternativeName>
    <alternativeName>
        <fullName evidence="20">Delayed-rectifier potassium channel regulatory subunit KCNS2</fullName>
    </alternativeName>
    <alternativeName>
        <fullName evidence="17">Delayed-rectifier potassium channel subunit Kv9.1</fullName>
    </alternativeName>
    <alternativeName>
        <fullName evidence="22">Delayed-rectifier potassium channel subunit Kv9.2</fullName>
    </alternativeName>
    <alternativeName>
        <fullName evidence="23">Potassium voltage-gated channel subfamily S member 2</fullName>
    </alternativeName>
</protein>
<keyword evidence="11 25" id="KW-0472">Membrane</keyword>
<evidence type="ECO:0000313" key="28">
    <source>
        <dbReference type="Proteomes" id="UP001333110"/>
    </source>
</evidence>
<dbReference type="InterPro" id="IPR011333">
    <property type="entry name" value="SKP1/BTB/POZ_sf"/>
</dbReference>
<evidence type="ECO:0000256" key="21">
    <source>
        <dbReference type="ARBA" id="ARBA00077017"/>
    </source>
</evidence>
<comment type="subunit">
    <text evidence="19">Heterotetramer with KCNB1 and KCNB2. Does not form homomultimers.</text>
</comment>
<comment type="similarity">
    <text evidence="13">Belongs to the potassium channel family. S (TC 1.A.1.2) subfamily. Kv9.1/KCNS1 sub-subfamily.</text>
</comment>
<evidence type="ECO:0000256" key="1">
    <source>
        <dbReference type="ARBA" id="ARBA00004651"/>
    </source>
</evidence>
<feature type="domain" description="BTB" evidence="26">
    <location>
        <begin position="62"/>
        <end position="171"/>
    </location>
</feature>
<evidence type="ECO:0000256" key="14">
    <source>
        <dbReference type="ARBA" id="ARBA00042109"/>
    </source>
</evidence>
<feature type="compositionally biased region" description="Polar residues" evidence="24">
    <location>
        <begin position="1"/>
        <end position="10"/>
    </location>
</feature>
<dbReference type="Gene3D" id="3.30.710.10">
    <property type="entry name" value="Potassium Channel Kv1.1, Chain A"/>
    <property type="match status" value="1"/>
</dbReference>
<feature type="region of interest" description="Disordered" evidence="24">
    <location>
        <begin position="1"/>
        <end position="31"/>
    </location>
</feature>
<dbReference type="GO" id="GO:0015459">
    <property type="term" value="F:potassium channel regulator activity"/>
    <property type="evidence" value="ECO:0007669"/>
    <property type="project" value="UniProtKB-ARBA"/>
</dbReference>
<dbReference type="Proteomes" id="UP001333110">
    <property type="component" value="Unassembled WGS sequence"/>
</dbReference>
<comment type="function">
    <text evidence="15">Potassium channel regulatory subunit that modulate the delayed rectifier voltage-gated potassium channel activity of KCNB1 and KCNB2 by altering their kinetics, expression levels, and shifting the half-inactivation potential to more polarized values. While it does not form functional channels on its own, it can form functional heterotetrameric channels with KCNB1 and KCNB2. Each regulatory subunit has unique regulatory properties that can lead to extensive inhibition, significant changes in kinetics, and/or substantial shifts in the voltage dependencies of the inactivation process.</text>
</comment>
<evidence type="ECO:0000256" key="9">
    <source>
        <dbReference type="ARBA" id="ARBA00022989"/>
    </source>
</evidence>
<keyword evidence="4" id="KW-0633">Potassium transport</keyword>
<dbReference type="InterPro" id="IPR003131">
    <property type="entry name" value="T1-type_BTB"/>
</dbReference>
<accession>A0AAN7RYY0</accession>